<dbReference type="EMBL" id="BAABHO010000044">
    <property type="protein sequence ID" value="GAA4802810.1"/>
    <property type="molecule type" value="Genomic_DNA"/>
</dbReference>
<dbReference type="RefSeq" id="WP_345420659.1">
    <property type="nucleotide sequence ID" value="NZ_BAABHO010000044.1"/>
</dbReference>
<comment type="caution">
    <text evidence="1">The sequence shown here is derived from an EMBL/GenBank/DDBJ whole genome shotgun (WGS) entry which is preliminary data.</text>
</comment>
<reference evidence="2" key="1">
    <citation type="journal article" date="2019" name="Int. J. Syst. Evol. Microbiol.">
        <title>The Global Catalogue of Microorganisms (GCM) 10K type strain sequencing project: providing services to taxonomists for standard genome sequencing and annotation.</title>
        <authorList>
            <consortium name="The Broad Institute Genomics Platform"/>
            <consortium name="The Broad Institute Genome Sequencing Center for Infectious Disease"/>
            <person name="Wu L."/>
            <person name="Ma J."/>
        </authorList>
    </citation>
    <scope>NUCLEOTIDE SEQUENCE [LARGE SCALE GENOMIC DNA]</scope>
    <source>
        <strain evidence="2">JCM 17979</strain>
    </source>
</reference>
<name>A0ABP9C0H9_9PSEU</name>
<dbReference type="Proteomes" id="UP001500928">
    <property type="component" value="Unassembled WGS sequence"/>
</dbReference>
<gene>
    <name evidence="1" type="ORF">GCM10023200_44990</name>
</gene>
<dbReference type="GO" id="GO:0004519">
    <property type="term" value="F:endonuclease activity"/>
    <property type="evidence" value="ECO:0007669"/>
    <property type="project" value="UniProtKB-KW"/>
</dbReference>
<sequence length="208" mass="22633">MTTIDALLDEAGRTFADEAGITLSDEPAPLYRLLVLSVLLSRRVQAQLGVRACRELIDAGLGTPERMRDASWQDRIDVLARARYRSTEQTSTALGEGAQLVLDEWGGDLRRMREAAGGDAGTLQGYLTQVPRLGPVGADIFTREVQAVWPEFRPHLDARALAGAKALGLSQDPAELADQVDGDDLARLAAALVRADREEQVREDVLDD</sequence>
<protein>
    <submittedName>
        <fullName evidence="1">Endonuclease</fullName>
    </submittedName>
</protein>
<proteinExistence type="predicted"/>
<accession>A0ABP9C0H9</accession>
<organism evidence="1 2">
    <name type="scientific">Actinomycetospora chlora</name>
    <dbReference type="NCBI Taxonomy" id="663608"/>
    <lineage>
        <taxon>Bacteria</taxon>
        <taxon>Bacillati</taxon>
        <taxon>Actinomycetota</taxon>
        <taxon>Actinomycetes</taxon>
        <taxon>Pseudonocardiales</taxon>
        <taxon>Pseudonocardiaceae</taxon>
        <taxon>Actinomycetospora</taxon>
    </lineage>
</organism>
<keyword evidence="1" id="KW-0378">Hydrolase</keyword>
<keyword evidence="1" id="KW-0255">Endonuclease</keyword>
<keyword evidence="2" id="KW-1185">Reference proteome</keyword>
<evidence type="ECO:0000313" key="2">
    <source>
        <dbReference type="Proteomes" id="UP001500928"/>
    </source>
</evidence>
<keyword evidence="1" id="KW-0540">Nuclease</keyword>
<evidence type="ECO:0000313" key="1">
    <source>
        <dbReference type="EMBL" id="GAA4802810.1"/>
    </source>
</evidence>